<dbReference type="Proteomes" id="UP000249913">
    <property type="component" value="Unassembled WGS sequence"/>
</dbReference>
<feature type="domain" description="NodB homology" evidence="3">
    <location>
        <begin position="1"/>
        <end position="115"/>
    </location>
</feature>
<comment type="subcellular location">
    <subcellularLocation>
        <location evidence="1">Secreted</location>
    </subcellularLocation>
</comment>
<dbReference type="PANTHER" id="PTHR34216">
    <property type="match status" value="1"/>
</dbReference>
<evidence type="ECO:0000256" key="2">
    <source>
        <dbReference type="ARBA" id="ARBA00022729"/>
    </source>
</evidence>
<proteinExistence type="predicted"/>
<sequence>MEFETHTHDMHNLSKNNKSKLMKASEATIIKDLNKSEKYLTKNFKKSQKTIAYPYGLMNDDKLPVIKKAGLKYGFSLEEKAVTPNSNDYYIPRILISDDAFEHLIKRWDGFHEKD</sequence>
<dbReference type="InterPro" id="IPR051398">
    <property type="entry name" value="Polysacch_Deacetylase"/>
</dbReference>
<dbReference type="InterPro" id="IPR002509">
    <property type="entry name" value="NODB_dom"/>
</dbReference>
<evidence type="ECO:0000256" key="1">
    <source>
        <dbReference type="ARBA" id="ARBA00004613"/>
    </source>
</evidence>
<dbReference type="EMBL" id="UAUX01000005">
    <property type="protein sequence ID" value="SPZ97534.1"/>
    <property type="molecule type" value="Genomic_DNA"/>
</dbReference>
<keyword evidence="2" id="KW-0732">Signal</keyword>
<accession>A0A2X2JU59</accession>
<dbReference type="PROSITE" id="PS51677">
    <property type="entry name" value="NODB"/>
    <property type="match status" value="1"/>
</dbReference>
<reference evidence="4 5" key="1">
    <citation type="submission" date="2018-06" db="EMBL/GenBank/DDBJ databases">
        <authorList>
            <consortium name="Pathogen Informatics"/>
            <person name="Doyle S."/>
        </authorList>
    </citation>
    <scope>NUCLEOTIDE SEQUENCE [LARGE SCALE GENOMIC DNA]</scope>
    <source>
        <strain evidence="4 5">NCTC7878</strain>
    </source>
</reference>
<dbReference type="GO" id="GO:0016810">
    <property type="term" value="F:hydrolase activity, acting on carbon-nitrogen (but not peptide) bonds"/>
    <property type="evidence" value="ECO:0007669"/>
    <property type="project" value="InterPro"/>
</dbReference>
<dbReference type="AlphaFoldDB" id="A0A2X2JU59"/>
<dbReference type="Pfam" id="PF01522">
    <property type="entry name" value="Polysacc_deac_1"/>
    <property type="match status" value="1"/>
</dbReference>
<protein>
    <submittedName>
        <fullName evidence="4">Polysaccharide deacetylase</fullName>
        <ecNumber evidence="4">3.5.1.-</ecNumber>
    </submittedName>
</protein>
<dbReference type="Gene3D" id="3.20.20.370">
    <property type="entry name" value="Glycoside hydrolase/deacetylase"/>
    <property type="match status" value="1"/>
</dbReference>
<organism evidence="4 5">
    <name type="scientific">Staphylococcus aureus</name>
    <dbReference type="NCBI Taxonomy" id="1280"/>
    <lineage>
        <taxon>Bacteria</taxon>
        <taxon>Bacillati</taxon>
        <taxon>Bacillota</taxon>
        <taxon>Bacilli</taxon>
        <taxon>Bacillales</taxon>
        <taxon>Staphylococcaceae</taxon>
        <taxon>Staphylococcus</taxon>
    </lineage>
</organism>
<dbReference type="GO" id="GO:0005576">
    <property type="term" value="C:extracellular region"/>
    <property type="evidence" value="ECO:0007669"/>
    <property type="project" value="UniProtKB-SubCell"/>
</dbReference>
<dbReference type="PANTHER" id="PTHR34216:SF3">
    <property type="entry name" value="POLY-BETA-1,6-N-ACETYL-D-GLUCOSAMINE N-DEACETYLASE"/>
    <property type="match status" value="1"/>
</dbReference>
<gene>
    <name evidence="4" type="primary">icaB</name>
    <name evidence="4" type="ORF">NCTC7878_00931</name>
</gene>
<evidence type="ECO:0000313" key="5">
    <source>
        <dbReference type="Proteomes" id="UP000249913"/>
    </source>
</evidence>
<dbReference type="GO" id="GO:0005975">
    <property type="term" value="P:carbohydrate metabolic process"/>
    <property type="evidence" value="ECO:0007669"/>
    <property type="project" value="InterPro"/>
</dbReference>
<dbReference type="InterPro" id="IPR011330">
    <property type="entry name" value="Glyco_hydro/deAcase_b/a-brl"/>
</dbReference>
<name>A0A2X2JU59_STAAU</name>
<dbReference type="SUPFAM" id="SSF88713">
    <property type="entry name" value="Glycoside hydrolase/deacetylase"/>
    <property type="match status" value="1"/>
</dbReference>
<evidence type="ECO:0000259" key="3">
    <source>
        <dbReference type="PROSITE" id="PS51677"/>
    </source>
</evidence>
<dbReference type="EC" id="3.5.1.-" evidence="4"/>
<evidence type="ECO:0000313" key="4">
    <source>
        <dbReference type="EMBL" id="SPZ97534.1"/>
    </source>
</evidence>
<keyword evidence="4" id="KW-0378">Hydrolase</keyword>